<dbReference type="InterPro" id="IPR000160">
    <property type="entry name" value="GGDEF_dom"/>
</dbReference>
<evidence type="ECO:0000256" key="3">
    <source>
        <dbReference type="PROSITE-ProRule" id="PRU00169"/>
    </source>
</evidence>
<dbReference type="InterPro" id="IPR001789">
    <property type="entry name" value="Sig_transdc_resp-reg_receiver"/>
</dbReference>
<proteinExistence type="predicted"/>
<feature type="domain" description="GGDEF" evidence="5">
    <location>
        <begin position="307"/>
        <end position="440"/>
    </location>
</feature>
<dbReference type="Proteomes" id="UP000310754">
    <property type="component" value="Unassembled WGS sequence"/>
</dbReference>
<dbReference type="FunFam" id="3.30.70.270:FF:000001">
    <property type="entry name" value="Diguanylate cyclase domain protein"/>
    <property type="match status" value="1"/>
</dbReference>
<protein>
    <recommendedName>
        <fullName evidence="1">diguanylate cyclase</fullName>
        <ecNumber evidence="1">2.7.7.65</ecNumber>
    </recommendedName>
</protein>
<dbReference type="GO" id="GO:0043709">
    <property type="term" value="P:cell adhesion involved in single-species biofilm formation"/>
    <property type="evidence" value="ECO:0007669"/>
    <property type="project" value="TreeGrafter"/>
</dbReference>
<dbReference type="PROSITE" id="PS50887">
    <property type="entry name" value="GGDEF"/>
    <property type="match status" value="1"/>
</dbReference>
<dbReference type="PANTHER" id="PTHR45138">
    <property type="entry name" value="REGULATORY COMPONENTS OF SENSORY TRANSDUCTION SYSTEM"/>
    <property type="match status" value="1"/>
</dbReference>
<name>A0A4S4A8F6_9HYPH</name>
<dbReference type="GO" id="GO:0005886">
    <property type="term" value="C:plasma membrane"/>
    <property type="evidence" value="ECO:0007669"/>
    <property type="project" value="TreeGrafter"/>
</dbReference>
<evidence type="ECO:0000259" key="5">
    <source>
        <dbReference type="PROSITE" id="PS50887"/>
    </source>
</evidence>
<dbReference type="InterPro" id="IPR029787">
    <property type="entry name" value="Nucleotide_cyclase"/>
</dbReference>
<evidence type="ECO:0000313" key="6">
    <source>
        <dbReference type="EMBL" id="THF54266.1"/>
    </source>
</evidence>
<feature type="modified residue" description="4-aspartylphosphate" evidence="3">
    <location>
        <position position="197"/>
    </location>
</feature>
<evidence type="ECO:0000256" key="1">
    <source>
        <dbReference type="ARBA" id="ARBA00012528"/>
    </source>
</evidence>
<dbReference type="EC" id="2.7.7.65" evidence="1"/>
<comment type="catalytic activity">
    <reaction evidence="2">
        <text>2 GTP = 3',3'-c-di-GMP + 2 diphosphate</text>
        <dbReference type="Rhea" id="RHEA:24898"/>
        <dbReference type="ChEBI" id="CHEBI:33019"/>
        <dbReference type="ChEBI" id="CHEBI:37565"/>
        <dbReference type="ChEBI" id="CHEBI:58805"/>
        <dbReference type="EC" id="2.7.7.65"/>
    </reaction>
</comment>
<dbReference type="InterPro" id="IPR050469">
    <property type="entry name" value="Diguanylate_Cyclase"/>
</dbReference>
<gene>
    <name evidence="6" type="ORF">E6C51_02515</name>
</gene>
<dbReference type="Gene3D" id="3.40.50.2300">
    <property type="match status" value="2"/>
</dbReference>
<dbReference type="Gene3D" id="3.30.70.270">
    <property type="match status" value="1"/>
</dbReference>
<dbReference type="Pfam" id="PF00072">
    <property type="entry name" value="Response_reg"/>
    <property type="match status" value="2"/>
</dbReference>
<reference evidence="6 7" key="1">
    <citation type="submission" date="2019-04" db="EMBL/GenBank/DDBJ databases">
        <title>Rhizobium terrae sp. nov., isolated from a paddy soil.</title>
        <authorList>
            <person name="Lin S.-Y."/>
            <person name="Hameed A."/>
            <person name="Huang H.-I."/>
            <person name="Young C.-C."/>
        </authorList>
    </citation>
    <scope>NUCLEOTIDE SEQUENCE [LARGE SCALE GENOMIC DNA]</scope>
    <source>
        <strain evidence="6 7">CC-HIH110</strain>
    </source>
</reference>
<dbReference type="NCBIfam" id="TIGR00254">
    <property type="entry name" value="GGDEF"/>
    <property type="match status" value="1"/>
</dbReference>
<keyword evidence="7" id="KW-1185">Reference proteome</keyword>
<dbReference type="InterPro" id="IPR011006">
    <property type="entry name" value="CheY-like_superfamily"/>
</dbReference>
<dbReference type="Pfam" id="PF00990">
    <property type="entry name" value="GGDEF"/>
    <property type="match status" value="1"/>
</dbReference>
<dbReference type="InterPro" id="IPR043128">
    <property type="entry name" value="Rev_trsase/Diguanyl_cyclase"/>
</dbReference>
<dbReference type="AlphaFoldDB" id="A0A4S4A8F6"/>
<feature type="domain" description="Response regulatory" evidence="4">
    <location>
        <begin position="24"/>
        <end position="139"/>
    </location>
</feature>
<dbReference type="GO" id="GO:1902201">
    <property type="term" value="P:negative regulation of bacterial-type flagellum-dependent cell motility"/>
    <property type="evidence" value="ECO:0007669"/>
    <property type="project" value="TreeGrafter"/>
</dbReference>
<dbReference type="GO" id="GO:0052621">
    <property type="term" value="F:diguanylate cyclase activity"/>
    <property type="evidence" value="ECO:0007669"/>
    <property type="project" value="UniProtKB-EC"/>
</dbReference>
<keyword evidence="3" id="KW-0597">Phosphoprotein</keyword>
<dbReference type="CDD" id="cd01949">
    <property type="entry name" value="GGDEF"/>
    <property type="match status" value="1"/>
</dbReference>
<dbReference type="PANTHER" id="PTHR45138:SF9">
    <property type="entry name" value="DIGUANYLATE CYCLASE DGCM-RELATED"/>
    <property type="match status" value="1"/>
</dbReference>
<evidence type="ECO:0000256" key="2">
    <source>
        <dbReference type="ARBA" id="ARBA00034247"/>
    </source>
</evidence>
<feature type="domain" description="Response regulatory" evidence="4">
    <location>
        <begin position="147"/>
        <end position="264"/>
    </location>
</feature>
<evidence type="ECO:0000259" key="4">
    <source>
        <dbReference type="PROSITE" id="PS50110"/>
    </source>
</evidence>
<dbReference type="GO" id="GO:0000160">
    <property type="term" value="P:phosphorelay signal transduction system"/>
    <property type="evidence" value="ECO:0007669"/>
    <property type="project" value="InterPro"/>
</dbReference>
<sequence>MSASAGAPVEDARGSAEGRARQPSVLLIEDSRSISFVLKERLEKSTGGRITSCFTADECRTVLENASDEFDAAIVDLNLPGAANGELLDLVVAAGIPAVVFTATFDAAVRDTILAKGGADYIIKDHDSALDMVQAAVERLIGNRYFKLLVVEDGSSARHSLVSVLKRQRFQVVEAKTGKEALELLERQTDISLVLTDHYMPDMDGYELTRRIRRTFKSEDVCVIGISSSADRLLSARFLKAGASDFVYRPYVVEELQCRIDLHIQALAKVRQLRMAAFHDYLTGIPNRRYFYDEGPNLVEKCLLKGQDCSVAMVDIDHFKRINDTYGHNAGDEVLKHVAKRMMARMDQQSGLIGRVGGEEFGILLPGMDDEKALEFCEALRQDVSNDALVLGGQEISITISIGLVDVGGREYFHNYMNAADQCLYMAKYAGRNRVYSEKHIGSGL</sequence>
<evidence type="ECO:0000313" key="7">
    <source>
        <dbReference type="Proteomes" id="UP000310754"/>
    </source>
</evidence>
<accession>A0A4S4A8F6</accession>
<organism evidence="6 7">
    <name type="scientific">Allorhizobium terrae</name>
    <dbReference type="NCBI Taxonomy" id="1848972"/>
    <lineage>
        <taxon>Bacteria</taxon>
        <taxon>Pseudomonadati</taxon>
        <taxon>Pseudomonadota</taxon>
        <taxon>Alphaproteobacteria</taxon>
        <taxon>Hyphomicrobiales</taxon>
        <taxon>Rhizobiaceae</taxon>
        <taxon>Rhizobium/Agrobacterium group</taxon>
        <taxon>Allorhizobium</taxon>
    </lineage>
</organism>
<dbReference type="SMART" id="SM00448">
    <property type="entry name" value="REC"/>
    <property type="match status" value="2"/>
</dbReference>
<dbReference type="PROSITE" id="PS50110">
    <property type="entry name" value="RESPONSE_REGULATORY"/>
    <property type="match status" value="2"/>
</dbReference>
<dbReference type="SMART" id="SM00267">
    <property type="entry name" value="GGDEF"/>
    <property type="match status" value="1"/>
</dbReference>
<dbReference type="SUPFAM" id="SSF55073">
    <property type="entry name" value="Nucleotide cyclase"/>
    <property type="match status" value="1"/>
</dbReference>
<comment type="caution">
    <text evidence="6">The sequence shown here is derived from an EMBL/GenBank/DDBJ whole genome shotgun (WGS) entry which is preliminary data.</text>
</comment>
<dbReference type="EMBL" id="SSOA01000001">
    <property type="protein sequence ID" value="THF54266.1"/>
    <property type="molecule type" value="Genomic_DNA"/>
</dbReference>
<dbReference type="SUPFAM" id="SSF52172">
    <property type="entry name" value="CheY-like"/>
    <property type="match status" value="2"/>
</dbReference>
<feature type="modified residue" description="4-aspartylphosphate" evidence="3">
    <location>
        <position position="76"/>
    </location>
</feature>